<evidence type="ECO:0000259" key="5">
    <source>
        <dbReference type="PROSITE" id="PS50926"/>
    </source>
</evidence>
<dbReference type="EMBL" id="AUZJ01000045">
    <property type="protein sequence ID" value="ERF60182.1"/>
    <property type="molecule type" value="Genomic_DNA"/>
</dbReference>
<dbReference type="CDD" id="cd02440">
    <property type="entry name" value="AdoMet_MTases"/>
    <property type="match status" value="1"/>
</dbReference>
<evidence type="ECO:0000256" key="2">
    <source>
        <dbReference type="ARBA" id="ARBA00022679"/>
    </source>
</evidence>
<dbReference type="Gene3D" id="2.40.50.1070">
    <property type="match status" value="1"/>
</dbReference>
<dbReference type="Gene3D" id="2.40.50.140">
    <property type="entry name" value="Nucleic acid-binding proteins"/>
    <property type="match status" value="1"/>
</dbReference>
<feature type="active site" description="Nucleophile" evidence="4">
    <location>
        <position position="378"/>
    </location>
</feature>
<accession>U1F832</accession>
<dbReference type="GO" id="GO:0032259">
    <property type="term" value="P:methylation"/>
    <property type="evidence" value="ECO:0007669"/>
    <property type="project" value="UniProtKB-KW"/>
</dbReference>
<feature type="binding site" evidence="4">
    <location>
        <position position="259"/>
    </location>
    <ligand>
        <name>S-adenosyl-L-methionine</name>
        <dbReference type="ChEBI" id="CHEBI:59789"/>
    </ligand>
</feature>
<dbReference type="GO" id="GO:0006396">
    <property type="term" value="P:RNA processing"/>
    <property type="evidence" value="ECO:0007669"/>
    <property type="project" value="InterPro"/>
</dbReference>
<comment type="similarity">
    <text evidence="4">Belongs to the class I-like SAM-binding methyltransferase superfamily. RNA M5U methyltransferase family.</text>
</comment>
<evidence type="ECO:0000256" key="1">
    <source>
        <dbReference type="ARBA" id="ARBA00022603"/>
    </source>
</evidence>
<dbReference type="Pfam" id="PF05958">
    <property type="entry name" value="tRNA_U5-meth_tr"/>
    <property type="match status" value="1"/>
</dbReference>
<protein>
    <submittedName>
        <fullName evidence="6">TRAM domain protein</fullName>
    </submittedName>
</protein>
<keyword evidence="3 4" id="KW-0949">S-adenosyl-L-methionine</keyword>
<dbReference type="InterPro" id="IPR002792">
    <property type="entry name" value="TRAM_dom"/>
</dbReference>
<dbReference type="PROSITE" id="PS51687">
    <property type="entry name" value="SAM_MT_RNA_M5U"/>
    <property type="match status" value="1"/>
</dbReference>
<evidence type="ECO:0000256" key="4">
    <source>
        <dbReference type="PROSITE-ProRule" id="PRU01024"/>
    </source>
</evidence>
<feature type="domain" description="TRAM" evidence="5">
    <location>
        <begin position="7"/>
        <end position="66"/>
    </location>
</feature>
<dbReference type="AlphaFoldDB" id="U1F832"/>
<dbReference type="Proteomes" id="UP000016412">
    <property type="component" value="Unassembled WGS sequence"/>
</dbReference>
<dbReference type="SUPFAM" id="SSF53335">
    <property type="entry name" value="S-adenosyl-L-methionine-dependent methyltransferases"/>
    <property type="match status" value="1"/>
</dbReference>
<keyword evidence="1 4" id="KW-0489">Methyltransferase</keyword>
<reference evidence="8 9" key="1">
    <citation type="submission" date="2013-08" db="EMBL/GenBank/DDBJ databases">
        <authorList>
            <person name="Durkin A.S."/>
            <person name="Haft D.R."/>
            <person name="McCorrison J."/>
            <person name="Torralba M."/>
            <person name="Gillis M."/>
            <person name="Haft D.H."/>
            <person name="Methe B."/>
            <person name="Sutton G."/>
            <person name="Nelson K.E."/>
        </authorList>
    </citation>
    <scope>NUCLEOTIDE SEQUENCE [LARGE SCALE GENOMIC DNA]</scope>
    <source>
        <strain evidence="7 9">ATCC 35536</strain>
        <strain evidence="6 8">VPI DR56BR1116</strain>
    </source>
</reference>
<dbReference type="InterPro" id="IPR029063">
    <property type="entry name" value="SAM-dependent_MTases_sf"/>
</dbReference>
<feature type="binding site" evidence="4">
    <location>
        <position position="306"/>
    </location>
    <ligand>
        <name>S-adenosyl-L-methionine</name>
        <dbReference type="ChEBI" id="CHEBI:59789"/>
    </ligand>
</feature>
<feature type="binding site" evidence="4">
    <location>
        <position position="351"/>
    </location>
    <ligand>
        <name>S-adenosyl-L-methionine</name>
        <dbReference type="ChEBI" id="CHEBI:59789"/>
    </ligand>
</feature>
<dbReference type="Pfam" id="PF01938">
    <property type="entry name" value="TRAM"/>
    <property type="match status" value="1"/>
</dbReference>
<feature type="binding site" evidence="4">
    <location>
        <position position="285"/>
    </location>
    <ligand>
        <name>S-adenosyl-L-methionine</name>
        <dbReference type="ChEBI" id="CHEBI:59789"/>
    </ligand>
</feature>
<evidence type="ECO:0000313" key="7">
    <source>
        <dbReference type="EMBL" id="ERK01320.1"/>
    </source>
</evidence>
<keyword evidence="9" id="KW-1185">Reference proteome</keyword>
<comment type="caution">
    <text evidence="6">The sequence shown here is derived from an EMBL/GenBank/DDBJ whole genome shotgun (WGS) entry which is preliminary data.</text>
</comment>
<name>U1F832_TRESO</name>
<proteinExistence type="inferred from homology"/>
<dbReference type="SUPFAM" id="SSF50249">
    <property type="entry name" value="Nucleic acid-binding proteins"/>
    <property type="match status" value="1"/>
</dbReference>
<gene>
    <name evidence="7" type="ORF">HMPREF0860_2034</name>
    <name evidence="6" type="ORF">HMPREF1325_0793</name>
</gene>
<sequence>MKRASFRAIMDSMPVTVKAEKLVFGGDCIAHVNGKAVFIPYAVPGETLDIEIISSKRDYDKAKIVSVRAPSPHRRPPACAYYGLCGGCNMMHIDDAYQRSLRKSVLADCFSRAGIDVPEIDVIAGKSEGYRARFSLHNGGLVARDGKSIVPVARCAVATDEVNEWFSKTPFENRPSGIVRIFGDANVVSTVSNGKKIVSAEYPSHTEIDEAAKSAQSTHGKKIKTPPKRFSGTLSSPDTAVKIAIGGKEIGFDVRGFFQSNTDVLERAIEKVCTSLSGKNALDLYAGCGTFSVFLSDRFEHVTLVEHNRDALVFAEQNTAGKNHASYGVSGAAWVHDFSKTAPIFDAAVADPPRSGMEKEVCEWLCKSDIPHIRSLSCDPATHARDAAKLIRSGYSLVSLTLLDFYPNTCHIESLAIFEKRTKQGRQNAQNV</sequence>
<dbReference type="Gene3D" id="3.40.50.150">
    <property type="entry name" value="Vaccinia Virus protein VP39"/>
    <property type="match status" value="1"/>
</dbReference>
<keyword evidence="2 4" id="KW-0808">Transferase</keyword>
<dbReference type="InterPro" id="IPR010280">
    <property type="entry name" value="U5_MeTrfase_fam"/>
</dbReference>
<dbReference type="STRING" id="1125725.HMPREF1325_0793"/>
<dbReference type="InterPro" id="IPR012340">
    <property type="entry name" value="NA-bd_OB-fold"/>
</dbReference>
<dbReference type="eggNOG" id="COG2265">
    <property type="taxonomic scope" value="Bacteria"/>
</dbReference>
<evidence type="ECO:0000313" key="9">
    <source>
        <dbReference type="Proteomes" id="UP000016646"/>
    </source>
</evidence>
<dbReference type="Proteomes" id="UP000016646">
    <property type="component" value="Unassembled WGS sequence"/>
</dbReference>
<dbReference type="PROSITE" id="PS50926">
    <property type="entry name" value="TRAM"/>
    <property type="match status" value="1"/>
</dbReference>
<organism evidence="6 8">
    <name type="scientific">Treponema socranskii subsp. socranskii VPI DR56BR1116 = ATCC 35536</name>
    <dbReference type="NCBI Taxonomy" id="1125725"/>
    <lineage>
        <taxon>Bacteria</taxon>
        <taxon>Pseudomonadati</taxon>
        <taxon>Spirochaetota</taxon>
        <taxon>Spirochaetia</taxon>
        <taxon>Spirochaetales</taxon>
        <taxon>Treponemataceae</taxon>
        <taxon>Treponema</taxon>
    </lineage>
</organism>
<evidence type="ECO:0000313" key="6">
    <source>
        <dbReference type="EMBL" id="ERF60182.1"/>
    </source>
</evidence>
<dbReference type="GO" id="GO:0008173">
    <property type="term" value="F:RNA methyltransferase activity"/>
    <property type="evidence" value="ECO:0007669"/>
    <property type="project" value="InterPro"/>
</dbReference>
<dbReference type="PANTHER" id="PTHR11061">
    <property type="entry name" value="RNA M5U METHYLTRANSFERASE"/>
    <property type="match status" value="1"/>
</dbReference>
<dbReference type="EMBL" id="AVQI01000059">
    <property type="protein sequence ID" value="ERK01320.1"/>
    <property type="molecule type" value="Genomic_DNA"/>
</dbReference>
<dbReference type="PANTHER" id="PTHR11061:SF30">
    <property type="entry name" value="TRNA (URACIL(54)-C(5))-METHYLTRANSFERASE"/>
    <property type="match status" value="1"/>
</dbReference>
<evidence type="ECO:0000256" key="3">
    <source>
        <dbReference type="ARBA" id="ARBA00022691"/>
    </source>
</evidence>
<evidence type="ECO:0000313" key="8">
    <source>
        <dbReference type="Proteomes" id="UP000016412"/>
    </source>
</evidence>
<dbReference type="PATRIC" id="fig|1125725.3.peg.1859"/>